<dbReference type="Proteomes" id="UP000316649">
    <property type="component" value="Unassembled WGS sequence"/>
</dbReference>
<reference evidence="3 4" key="1">
    <citation type="submission" date="2019-07" db="EMBL/GenBank/DDBJ databases">
        <title>The pathways for chlorine oxyanion respiration interact through the shared metabolite chlorate.</title>
        <authorList>
            <person name="Barnum T.P."/>
            <person name="Cheng Y."/>
            <person name="Hill K.A."/>
            <person name="Lucas L.N."/>
            <person name="Carlson H.K."/>
            <person name="Coates J.D."/>
        </authorList>
    </citation>
    <scope>NUCLEOTIDE SEQUENCE [LARGE SCALE GENOMIC DNA]</scope>
    <source>
        <strain evidence="3 4">BK-1</strain>
    </source>
</reference>
<dbReference type="PANTHER" id="PTHR38834:SF3">
    <property type="entry name" value="SOLUTE-BINDING PROTEIN FAMILY 3_N-TERMINAL DOMAIN-CONTAINING PROTEIN"/>
    <property type="match status" value="1"/>
</dbReference>
<protein>
    <submittedName>
        <fullName evidence="3">Amino acid ABC transporter substrate-binding protein</fullName>
    </submittedName>
</protein>
<organism evidence="3 4">
    <name type="scientific">Sedimenticola selenatireducens</name>
    <dbReference type="NCBI Taxonomy" id="191960"/>
    <lineage>
        <taxon>Bacteria</taxon>
        <taxon>Pseudomonadati</taxon>
        <taxon>Pseudomonadota</taxon>
        <taxon>Gammaproteobacteria</taxon>
        <taxon>Chromatiales</taxon>
        <taxon>Sedimenticolaceae</taxon>
        <taxon>Sedimenticola</taxon>
    </lineage>
</organism>
<proteinExistence type="predicted"/>
<dbReference type="PANTHER" id="PTHR38834">
    <property type="entry name" value="PERIPLASMIC SUBSTRATE BINDING PROTEIN FAMILY 3"/>
    <property type="match status" value="1"/>
</dbReference>
<dbReference type="SUPFAM" id="SSF53850">
    <property type="entry name" value="Periplasmic binding protein-like II"/>
    <property type="match status" value="1"/>
</dbReference>
<evidence type="ECO:0000313" key="3">
    <source>
        <dbReference type="EMBL" id="TVO72539.1"/>
    </source>
</evidence>
<evidence type="ECO:0000256" key="1">
    <source>
        <dbReference type="SAM" id="SignalP"/>
    </source>
</evidence>
<dbReference type="OrthoDB" id="8587856at2"/>
<name>A0A557S542_9GAMM</name>
<comment type="caution">
    <text evidence="3">The sequence shown here is derived from an EMBL/GenBank/DDBJ whole genome shotgun (WGS) entry which is preliminary data.</text>
</comment>
<feature type="signal peptide" evidence="1">
    <location>
        <begin position="1"/>
        <end position="33"/>
    </location>
</feature>
<evidence type="ECO:0000313" key="4">
    <source>
        <dbReference type="Proteomes" id="UP000316649"/>
    </source>
</evidence>
<feature type="domain" description="Solute-binding protein family 3/N-terminal" evidence="2">
    <location>
        <begin position="42"/>
        <end position="258"/>
    </location>
</feature>
<dbReference type="InterPro" id="IPR001638">
    <property type="entry name" value="Solute-binding_3/MltF_N"/>
</dbReference>
<dbReference type="Pfam" id="PF00497">
    <property type="entry name" value="SBP_bac_3"/>
    <property type="match status" value="1"/>
</dbReference>
<accession>A0A557S542</accession>
<dbReference type="Gene3D" id="3.40.190.10">
    <property type="entry name" value="Periplasmic binding protein-like II"/>
    <property type="match status" value="2"/>
</dbReference>
<dbReference type="AlphaFoldDB" id="A0A557S542"/>
<dbReference type="SMART" id="SM00062">
    <property type="entry name" value="PBPb"/>
    <property type="match status" value="1"/>
</dbReference>
<feature type="chain" id="PRO_5022197529" evidence="1">
    <location>
        <begin position="34"/>
        <end position="258"/>
    </location>
</feature>
<evidence type="ECO:0000259" key="2">
    <source>
        <dbReference type="SMART" id="SM00062"/>
    </source>
</evidence>
<sequence>MDPTHKRVTTSNTIFRVVGLLILLSGSSLNDSAAASDAEVGPIKLVTAHLVPYSIQEGREQGFMVDLIREIERRLGTNRPVLFMPWPRAIRNTRIGPNHIVFPLTRTIEREPHFDWAINVAPIELVFVTLSGKKLTLQQARSLSAIAVQQNTPFEQYLRQQGFTNLVITTSAAPIPIRMLRAGRVNAWFTAKDLASYSMREQFVTETITYSDSITSGNVYFALSKQFPVNLKQAYQETFSAMQSDGTYQKIMDRYVRN</sequence>
<dbReference type="RefSeq" id="WP_144359542.1">
    <property type="nucleotide sequence ID" value="NZ_VMNH01000016.1"/>
</dbReference>
<gene>
    <name evidence="3" type="ORF">FHP88_13190</name>
</gene>
<dbReference type="EMBL" id="VMNH01000016">
    <property type="protein sequence ID" value="TVO72539.1"/>
    <property type="molecule type" value="Genomic_DNA"/>
</dbReference>
<keyword evidence="4" id="KW-1185">Reference proteome</keyword>
<keyword evidence="1" id="KW-0732">Signal</keyword>